<evidence type="ECO:0000256" key="3">
    <source>
        <dbReference type="ARBA" id="ARBA00022574"/>
    </source>
</evidence>
<evidence type="ECO:0000256" key="5">
    <source>
        <dbReference type="ARBA" id="ARBA00022737"/>
    </source>
</evidence>
<dbReference type="GO" id="GO:0030488">
    <property type="term" value="P:tRNA methylation"/>
    <property type="evidence" value="ECO:0007669"/>
    <property type="project" value="TreeGrafter"/>
</dbReference>
<dbReference type="SUPFAM" id="SSF50978">
    <property type="entry name" value="WD40 repeat-like"/>
    <property type="match status" value="4"/>
</dbReference>
<dbReference type="InterPro" id="IPR051973">
    <property type="entry name" value="tRNA_Anticodon_Mtase-Reg"/>
</dbReference>
<feature type="repeat" description="WD" evidence="8">
    <location>
        <begin position="874"/>
        <end position="901"/>
    </location>
</feature>
<reference evidence="9" key="1">
    <citation type="submission" date="2016-02" db="EMBL/GenBank/DDBJ databases">
        <title>RNAseq analyses of the midgut from blood- or serum-fed Ixodes ricinus ticks.</title>
        <authorList>
            <person name="Perner J."/>
            <person name="Provaznik J."/>
            <person name="Schrenkova J."/>
            <person name="Urbanova V."/>
            <person name="Ribeiro J.M."/>
            <person name="Kopacek P."/>
        </authorList>
    </citation>
    <scope>NUCLEOTIDE SEQUENCE</scope>
    <source>
        <tissue evidence="9">Gut</tissue>
    </source>
</reference>
<organism evidence="9">
    <name type="scientific">Ixodes ricinus</name>
    <name type="common">Common tick</name>
    <name type="synonym">Acarus ricinus</name>
    <dbReference type="NCBI Taxonomy" id="34613"/>
    <lineage>
        <taxon>Eukaryota</taxon>
        <taxon>Metazoa</taxon>
        <taxon>Ecdysozoa</taxon>
        <taxon>Arthropoda</taxon>
        <taxon>Chelicerata</taxon>
        <taxon>Arachnida</taxon>
        <taxon>Acari</taxon>
        <taxon>Parasitiformes</taxon>
        <taxon>Ixodida</taxon>
        <taxon>Ixodoidea</taxon>
        <taxon>Ixodidae</taxon>
        <taxon>Ixodinae</taxon>
        <taxon>Ixodes</taxon>
    </lineage>
</organism>
<evidence type="ECO:0000256" key="2">
    <source>
        <dbReference type="ARBA" id="ARBA00022490"/>
    </source>
</evidence>
<dbReference type="PANTHER" id="PTHR14344">
    <property type="entry name" value="WD REPEAT PROTEIN"/>
    <property type="match status" value="1"/>
</dbReference>
<accession>A0A131XUE4</accession>
<dbReference type="Pfam" id="PF00400">
    <property type="entry name" value="WD40"/>
    <property type="match status" value="3"/>
</dbReference>
<proteinExistence type="evidence at transcript level"/>
<dbReference type="Gene3D" id="2.130.10.10">
    <property type="entry name" value="YVTN repeat-like/Quinoprotein amine dehydrogenase"/>
    <property type="match status" value="4"/>
</dbReference>
<dbReference type="AlphaFoldDB" id="A0A131XUE4"/>
<protein>
    <recommendedName>
        <fullName evidence="7">tRNA (34-2'-O)-methyltransferase regulator WDR6</fullName>
    </recommendedName>
</protein>
<name>A0A131XUE4_IXORI</name>
<comment type="subcellular location">
    <subcellularLocation>
        <location evidence="1">Cytoplasm</location>
    </subcellularLocation>
</comment>
<keyword evidence="3 8" id="KW-0853">WD repeat</keyword>
<comment type="similarity">
    <text evidence="6">Belongs to the WD repeat WDR6 family.</text>
</comment>
<keyword evidence="4" id="KW-0819">tRNA processing</keyword>
<dbReference type="InterPro" id="IPR001680">
    <property type="entry name" value="WD40_rpt"/>
</dbReference>
<evidence type="ECO:0000256" key="6">
    <source>
        <dbReference type="ARBA" id="ARBA00038255"/>
    </source>
</evidence>
<feature type="repeat" description="WD" evidence="8">
    <location>
        <begin position="200"/>
        <end position="231"/>
    </location>
</feature>
<keyword evidence="5" id="KW-0677">Repeat</keyword>
<dbReference type="InterPro" id="IPR015943">
    <property type="entry name" value="WD40/YVTN_repeat-like_dom_sf"/>
</dbReference>
<dbReference type="GO" id="GO:0005737">
    <property type="term" value="C:cytoplasm"/>
    <property type="evidence" value="ECO:0007669"/>
    <property type="project" value="UniProtKB-SubCell"/>
</dbReference>
<dbReference type="PANTHER" id="PTHR14344:SF3">
    <property type="entry name" value="WD REPEAT-CONTAINING PROTEIN 6"/>
    <property type="match status" value="1"/>
</dbReference>
<dbReference type="SMART" id="SM00320">
    <property type="entry name" value="WD40"/>
    <property type="match status" value="12"/>
</dbReference>
<evidence type="ECO:0000313" key="9">
    <source>
        <dbReference type="EMBL" id="JAP69952.1"/>
    </source>
</evidence>
<evidence type="ECO:0000256" key="7">
    <source>
        <dbReference type="ARBA" id="ARBA00040154"/>
    </source>
</evidence>
<dbReference type="PROSITE" id="PS50082">
    <property type="entry name" value="WD_REPEATS_2"/>
    <property type="match status" value="2"/>
</dbReference>
<evidence type="ECO:0000256" key="1">
    <source>
        <dbReference type="ARBA" id="ARBA00004496"/>
    </source>
</evidence>
<evidence type="ECO:0000256" key="4">
    <source>
        <dbReference type="ARBA" id="ARBA00022694"/>
    </source>
</evidence>
<dbReference type="EMBL" id="GEFM01005844">
    <property type="protein sequence ID" value="JAP69952.1"/>
    <property type="molecule type" value="mRNA"/>
</dbReference>
<evidence type="ECO:0000256" key="8">
    <source>
        <dbReference type="PROSITE-ProRule" id="PRU00221"/>
    </source>
</evidence>
<sequence length="1060" mass="117195">MMECLFTRTHVICATFWDQTILIGEGNTVSAFSSTTLNKIGFHVAFASCNVHGIRTVCESDSSCVCAVFGSRFLTIVKLEPWSAPSMSFQVLLQPVMFDDWIWDIQWLAPDDGSFDPLDEKCMNVAICFGHNGVSLWDWKSKERLAWAVCTESCILYAGHFVGSTWNSLMVAVGTVFKEVILWAPSQCLAQVPARVVHRLSGHQGVIFSVNFNVPRRLLCSTSDDRSLRVYRFHEHPSLCQAGAEDLSLEQLSRGWFSSLHVLYGHESRVWRAAALSSCYISVGEDSSICFWGTQGNLITKMTAPGGGSIWCLAVNEDETLAVTGSSGSAVCIWHLSDVLGHASKTTWIEAFTVGSNFPRTLALVDCSGTMSLLVVTNEGRLLRWVLSCRELSMEALLQRDYLVSYSVLSVSPRRNYFAVGSIKGHILVFKCTGGANITLLAEDLVHDGRVHSIRWVSDTSPAFLSSGPNGFMILTQLADDLPSSDEPGSVESLGTFLLPRGRQRWATAAILLPPCLFVGDRSGSVHAFLLDDDQDMVEPFRTFQAIHGCNGVTDMKHTEDTLVTSGRDGRILLFSVKNQELRFLRTFWCLTSLEWIGQMVVEGKDLLLCGYHTSNFVVWNTTQQRAVLTVDCGGGHRSWDFATTASLEGIFVCLKMGKIMLHRSSLKDTLRSSCIRAPLHKKKISAICHLGNEERSPGVPQAYIVTAGEDNIITVSQVTQEKSNVTQKVVCRLHGHISSVKALAVCKASNLEPSERLLASVGGRAQMILWKVQASKRCSSESEELLNHRLWSLDKGCQRHFKAFPAKDPLARYMDVCVWEEEPLEFRIATVASDTYLRVFGYSWKEDLTLLVSIAVGEHCLFKVLRTELVTRPKSSLLLTAGNDGMLRFWQLRGADEEDEGRTECRLLDTFRRHQSGINALDLLVHDNIFTVVSGGDDNSLIVTNSVITEEGAVSELDEMTVANAHDAQITGALFLDAEGKWLMSVGIDQRLRTWHRSSSSVQEHCSRISCVPDLAALICWKKPNGDILVAIAGEGLEITLHENILAAEQATTAGQFIA</sequence>
<dbReference type="InterPro" id="IPR036322">
    <property type="entry name" value="WD40_repeat_dom_sf"/>
</dbReference>
<keyword evidence="2" id="KW-0963">Cytoplasm</keyword>